<evidence type="ECO:0000313" key="4">
    <source>
        <dbReference type="Proteomes" id="UP000887565"/>
    </source>
</evidence>
<proteinExistence type="predicted"/>
<reference evidence="5" key="1">
    <citation type="submission" date="2022-11" db="UniProtKB">
        <authorList>
            <consortium name="WormBaseParasite"/>
        </authorList>
    </citation>
    <scope>IDENTIFICATION</scope>
</reference>
<dbReference type="InterPro" id="IPR006089">
    <property type="entry name" value="Acyl-CoA_DH_CS"/>
</dbReference>
<dbReference type="PROSITE" id="PS00072">
    <property type="entry name" value="ACYL_COA_DH_1"/>
    <property type="match status" value="1"/>
</dbReference>
<dbReference type="GO" id="GO:0003995">
    <property type="term" value="F:acyl-CoA dehydrogenase activity"/>
    <property type="evidence" value="ECO:0007669"/>
    <property type="project" value="InterPro"/>
</dbReference>
<dbReference type="GO" id="GO:0050660">
    <property type="term" value="F:flavin adenine dinucleotide binding"/>
    <property type="evidence" value="ECO:0007669"/>
    <property type="project" value="InterPro"/>
</dbReference>
<dbReference type="Proteomes" id="UP000887565">
    <property type="component" value="Unplaced"/>
</dbReference>
<dbReference type="Gene3D" id="2.40.110.10">
    <property type="entry name" value="Butyryl-CoA Dehydrogenase, subunit A, domain 2"/>
    <property type="match status" value="1"/>
</dbReference>
<organism evidence="4 5">
    <name type="scientific">Romanomermis culicivorax</name>
    <name type="common">Nematode worm</name>
    <dbReference type="NCBI Taxonomy" id="13658"/>
    <lineage>
        <taxon>Eukaryota</taxon>
        <taxon>Metazoa</taxon>
        <taxon>Ecdysozoa</taxon>
        <taxon>Nematoda</taxon>
        <taxon>Enoplea</taxon>
        <taxon>Dorylaimia</taxon>
        <taxon>Mermithida</taxon>
        <taxon>Mermithoidea</taxon>
        <taxon>Mermithidae</taxon>
        <taxon>Romanomermis</taxon>
    </lineage>
</organism>
<sequence length="87" mass="9542">MAILANSLAEAPVILAGNDEQKKNFLGRMTKEPLVAAYCVTEPGAGSDVAGTKTKASKKCEFDKFSRENENFESKKNINFVIFPSRK</sequence>
<comment type="cofactor">
    <cofactor evidence="1">
        <name>FAD</name>
        <dbReference type="ChEBI" id="CHEBI:57692"/>
    </cofactor>
</comment>
<dbReference type="Gene3D" id="1.10.540.10">
    <property type="entry name" value="Acyl-CoA dehydrogenase/oxidase, N-terminal domain"/>
    <property type="match status" value="1"/>
</dbReference>
<dbReference type="InterPro" id="IPR009100">
    <property type="entry name" value="AcylCoA_DH/oxidase_NM_dom_sf"/>
</dbReference>
<keyword evidence="3" id="KW-0274">FAD</keyword>
<dbReference type="InterPro" id="IPR037069">
    <property type="entry name" value="AcylCoA_DH/ox_N_sf"/>
</dbReference>
<dbReference type="AlphaFoldDB" id="A0A915HUU5"/>
<accession>A0A915HUU5</accession>
<dbReference type="SUPFAM" id="SSF56645">
    <property type="entry name" value="Acyl-CoA dehydrogenase NM domain-like"/>
    <property type="match status" value="1"/>
</dbReference>
<name>A0A915HUU5_ROMCU</name>
<evidence type="ECO:0000313" key="5">
    <source>
        <dbReference type="WBParaSite" id="nRc.2.0.1.t05550-RA"/>
    </source>
</evidence>
<evidence type="ECO:0000256" key="2">
    <source>
        <dbReference type="ARBA" id="ARBA00022630"/>
    </source>
</evidence>
<keyword evidence="2" id="KW-0285">Flavoprotein</keyword>
<dbReference type="InterPro" id="IPR046373">
    <property type="entry name" value="Acyl-CoA_Oxase/DH_mid-dom_sf"/>
</dbReference>
<dbReference type="WBParaSite" id="nRc.2.0.1.t05550-RA">
    <property type="protein sequence ID" value="nRc.2.0.1.t05550-RA"/>
    <property type="gene ID" value="nRc.2.0.1.g05550"/>
</dbReference>
<keyword evidence="4" id="KW-1185">Reference proteome</keyword>
<evidence type="ECO:0000256" key="3">
    <source>
        <dbReference type="ARBA" id="ARBA00022827"/>
    </source>
</evidence>
<evidence type="ECO:0000256" key="1">
    <source>
        <dbReference type="ARBA" id="ARBA00001974"/>
    </source>
</evidence>
<protein>
    <submittedName>
        <fullName evidence="5">Acyl-CoA dehydrogenase</fullName>
    </submittedName>
</protein>